<gene>
    <name evidence="3" type="ORF">Cgig2_016941</name>
</gene>
<proteinExistence type="predicted"/>
<name>A0A9Q1JQB9_9CARY</name>
<accession>A0A9Q1JQB9</accession>
<dbReference type="Proteomes" id="UP001153076">
    <property type="component" value="Unassembled WGS sequence"/>
</dbReference>
<dbReference type="OrthoDB" id="1839321at2759"/>
<evidence type="ECO:0000256" key="2">
    <source>
        <dbReference type="SAM" id="MobiDB-lite"/>
    </source>
</evidence>
<feature type="coiled-coil region" evidence="1">
    <location>
        <begin position="407"/>
        <end position="459"/>
    </location>
</feature>
<feature type="region of interest" description="Disordered" evidence="2">
    <location>
        <begin position="529"/>
        <end position="560"/>
    </location>
</feature>
<keyword evidence="4" id="KW-1185">Reference proteome</keyword>
<evidence type="ECO:0000313" key="4">
    <source>
        <dbReference type="Proteomes" id="UP001153076"/>
    </source>
</evidence>
<sequence>MELALSCRIDMNCIMSVLRCLNWTIMETWLWGIKPRLQRAQIPYLVNPPVDPATSSGPVEDSGFSDAPLPSSDEGVLCIEEEVSYPWEITIAHFVTDFQAQQMAKTKSAPRVRTPYELLAEGTMEDRTSANSSLGGPSTSSSSDGTSASSSSWGAPSALGRLVLKKKGSTLIEPILEIVADGLVFPWALSRSDPQDGPSTHFSNPKATLSLKRTSLKKKYLLSAGYSFVIPDADALTDDRLRPTPKFMAEVIESTQGPEKRKSKSSDREPWNWLPRLKFFENDFFLATAKLTPFESGDSISEQIATKAEHPREEERARLVNVAAKKALGPQGVPGTPKAVQAASLFVEETPTGTRVRSTSFLAADSAAKLELVWDLANSLDLAALGTSEPPKVTENEVAMVNIMSERRRLDEAAARYKRHWEKLREERDTWEAAKKDLQGRLNEALSKAEAALAKAKAEAAVGVEKAAKAEELGYQRGREEVIGFLRKVLTTLAPDFQEDNYFEAYTHYRNANRPRLRPGPEEVKFIPPFGEGDEDEGTTPLDGEAGTLDDDGPGTSTTKKSTSIFFAFPLSPKRKGRRIIPVGFTSCPPKRRIGWTRGTMSLSGYVSFFRHWPQWNDRVCPPETTDLPRREGLLTPSYCGGEAHIRDKEEALPSLRPPQRSSPSQIIVALWRLSWWT</sequence>
<evidence type="ECO:0000313" key="3">
    <source>
        <dbReference type="EMBL" id="KAJ8429036.1"/>
    </source>
</evidence>
<protein>
    <submittedName>
        <fullName evidence="3">Uncharacterized protein</fullName>
    </submittedName>
</protein>
<reference evidence="3" key="1">
    <citation type="submission" date="2022-04" db="EMBL/GenBank/DDBJ databases">
        <title>Carnegiea gigantea Genome sequencing and assembly v2.</title>
        <authorList>
            <person name="Copetti D."/>
            <person name="Sanderson M.J."/>
            <person name="Burquez A."/>
            <person name="Wojciechowski M.F."/>
        </authorList>
    </citation>
    <scope>NUCLEOTIDE SEQUENCE</scope>
    <source>
        <strain evidence="3">SGP5-SGP5p</strain>
        <tissue evidence="3">Aerial part</tissue>
    </source>
</reference>
<organism evidence="3 4">
    <name type="scientific">Carnegiea gigantea</name>
    <dbReference type="NCBI Taxonomy" id="171969"/>
    <lineage>
        <taxon>Eukaryota</taxon>
        <taxon>Viridiplantae</taxon>
        <taxon>Streptophyta</taxon>
        <taxon>Embryophyta</taxon>
        <taxon>Tracheophyta</taxon>
        <taxon>Spermatophyta</taxon>
        <taxon>Magnoliopsida</taxon>
        <taxon>eudicotyledons</taxon>
        <taxon>Gunneridae</taxon>
        <taxon>Pentapetalae</taxon>
        <taxon>Caryophyllales</taxon>
        <taxon>Cactineae</taxon>
        <taxon>Cactaceae</taxon>
        <taxon>Cactoideae</taxon>
        <taxon>Echinocereeae</taxon>
        <taxon>Carnegiea</taxon>
    </lineage>
</organism>
<feature type="region of interest" description="Disordered" evidence="2">
    <location>
        <begin position="125"/>
        <end position="154"/>
    </location>
</feature>
<evidence type="ECO:0000256" key="1">
    <source>
        <dbReference type="SAM" id="Coils"/>
    </source>
</evidence>
<dbReference type="EMBL" id="JAKOGI010000944">
    <property type="protein sequence ID" value="KAJ8429036.1"/>
    <property type="molecule type" value="Genomic_DNA"/>
</dbReference>
<feature type="compositionally biased region" description="Low complexity" evidence="2">
    <location>
        <begin position="129"/>
        <end position="154"/>
    </location>
</feature>
<keyword evidence="1" id="KW-0175">Coiled coil</keyword>
<comment type="caution">
    <text evidence="3">The sequence shown here is derived from an EMBL/GenBank/DDBJ whole genome shotgun (WGS) entry which is preliminary data.</text>
</comment>
<dbReference type="AlphaFoldDB" id="A0A9Q1JQB9"/>